<comment type="function">
    <text evidence="7">Phosphorylates Ins(1,3,4,5,6)P5 at position 2 to form Ins(1,2,3,4,5,6)P6 (InsP6 or phytate).</text>
</comment>
<keyword evidence="4 7" id="KW-0547">Nucleotide-binding</keyword>
<dbReference type="EC" id="2.7.1.158" evidence="2 7"/>
<name>A0ABQ9DQT0_9PASS</name>
<evidence type="ECO:0000256" key="7">
    <source>
        <dbReference type="RuleBase" id="RU364126"/>
    </source>
</evidence>
<sequence length="500" mass="57163">MEVGKMDENEWKYHGEGNQSLVVSHCQHLDRHLMSKDGMLAKHFYFPLLSLELGECSNFGFHGFLVSVLVNLEFQKMYRIMFLGGGGLGNETIVLFISDEMLMKPCSPLSPQRCVVLRFLKSPPNQNKEIIQLPLDFIRQLCLKIQPERPECRCDKDMDTLSGYAMCLPNLTRPQSYRLAEHRPILCIEIKPKCGFIPFSSHVSQEIKHKVCRYCMHQHLKNGELIYGCKDDQDCVSDWNELARHLKPFFFPSNGLVSGPHCTRTIVKELIQVITMTLLSSTDTCRAGDMKTVPVSQGRSYCEASAFNKELVRNGKHKLESSGLPRGCLLYKTLQAQMLDMLDIEGLYPLYSRVEQYLEEFPEERSTLQIDGPYNEAFYEKLLDLSTEDDGTVAFALTKVQQYRIAMTAKDCSIMIALSPCLQDECSEQRSVVLTSKSRFTFSVSVLDLDLKPYESIPHQYKLDGEIVNYYLKNVQAKDDSVMSNLFKENEDCTLVLHKV</sequence>
<dbReference type="PANTHER" id="PTHR14456:SF2">
    <property type="entry name" value="INOSITOL-PENTAKISPHOSPHATE 2-KINASE"/>
    <property type="match status" value="1"/>
</dbReference>
<dbReference type="Proteomes" id="UP001145742">
    <property type="component" value="Unassembled WGS sequence"/>
</dbReference>
<evidence type="ECO:0000256" key="5">
    <source>
        <dbReference type="ARBA" id="ARBA00022777"/>
    </source>
</evidence>
<protein>
    <recommendedName>
        <fullName evidence="2 7">Inositol-pentakisphosphate 2-kinase</fullName>
        <ecNumber evidence="2 7">2.7.1.158</ecNumber>
    </recommendedName>
</protein>
<dbReference type="Gene3D" id="3.30.200.110">
    <property type="entry name" value="Inositol-pentakisphosphate 2-kinase, N-lobe"/>
    <property type="match status" value="1"/>
</dbReference>
<dbReference type="InterPro" id="IPR009286">
    <property type="entry name" value="Ins_P5_2-kin"/>
</dbReference>
<evidence type="ECO:0000256" key="3">
    <source>
        <dbReference type="ARBA" id="ARBA00022679"/>
    </source>
</evidence>
<proteinExistence type="inferred from homology"/>
<dbReference type="PANTHER" id="PTHR14456">
    <property type="entry name" value="INOSITOL POLYPHOSPHATE KINASE 1"/>
    <property type="match status" value="1"/>
</dbReference>
<evidence type="ECO:0000313" key="8">
    <source>
        <dbReference type="EMBL" id="KAJ7424725.1"/>
    </source>
</evidence>
<keyword evidence="5 7" id="KW-0418">Kinase</keyword>
<keyword evidence="3 7" id="KW-0808">Transferase</keyword>
<evidence type="ECO:0000256" key="4">
    <source>
        <dbReference type="ARBA" id="ARBA00022741"/>
    </source>
</evidence>
<reference evidence="8" key="1">
    <citation type="submission" date="2019-10" db="EMBL/GenBank/DDBJ databases">
        <authorList>
            <person name="Soares A.E.R."/>
            <person name="Aleixo A."/>
            <person name="Schneider P."/>
            <person name="Miyaki C.Y."/>
            <person name="Schneider M.P."/>
            <person name="Mello C."/>
            <person name="Vasconcelos A.T.R."/>
        </authorList>
    </citation>
    <scope>NUCLEOTIDE SEQUENCE</scope>
    <source>
        <tissue evidence="8">Muscle</tissue>
    </source>
</reference>
<accession>A0ABQ9DQT0</accession>
<comment type="domain">
    <text evidence="7">The EXKPK motif is conserved in inositol-pentakisphosphate 2-kinases of both family 1 and 2.</text>
</comment>
<keyword evidence="6 7" id="KW-0067">ATP-binding</keyword>
<evidence type="ECO:0000256" key="2">
    <source>
        <dbReference type="ARBA" id="ARBA00012023"/>
    </source>
</evidence>
<evidence type="ECO:0000256" key="1">
    <source>
        <dbReference type="ARBA" id="ARBA00007229"/>
    </source>
</evidence>
<gene>
    <name evidence="8" type="primary">ippk</name>
    <name evidence="8" type="ORF">WISP_26705</name>
</gene>
<comment type="similarity">
    <text evidence="1">Belongs to the IPK1 type 2 family.</text>
</comment>
<comment type="caution">
    <text evidence="8">The sequence shown here is derived from an EMBL/GenBank/DDBJ whole genome shotgun (WGS) entry which is preliminary data.</text>
</comment>
<evidence type="ECO:0000313" key="9">
    <source>
        <dbReference type="Proteomes" id="UP001145742"/>
    </source>
</evidence>
<organism evidence="8 9">
    <name type="scientific">Willisornis vidua</name>
    <name type="common">Xingu scale-backed antbird</name>
    <dbReference type="NCBI Taxonomy" id="1566151"/>
    <lineage>
        <taxon>Eukaryota</taxon>
        <taxon>Metazoa</taxon>
        <taxon>Chordata</taxon>
        <taxon>Craniata</taxon>
        <taxon>Vertebrata</taxon>
        <taxon>Euteleostomi</taxon>
        <taxon>Archelosauria</taxon>
        <taxon>Archosauria</taxon>
        <taxon>Dinosauria</taxon>
        <taxon>Saurischia</taxon>
        <taxon>Theropoda</taxon>
        <taxon>Coelurosauria</taxon>
        <taxon>Aves</taxon>
        <taxon>Neognathae</taxon>
        <taxon>Neoaves</taxon>
        <taxon>Telluraves</taxon>
        <taxon>Australaves</taxon>
        <taxon>Passeriformes</taxon>
        <taxon>Thamnophilidae</taxon>
        <taxon>Willisornis</taxon>
    </lineage>
</organism>
<dbReference type="Pfam" id="PF06090">
    <property type="entry name" value="Ins_P5_2-kin"/>
    <property type="match status" value="1"/>
</dbReference>
<comment type="catalytic activity">
    <reaction evidence="7">
        <text>1D-myo-inositol 1,3,4,5,6-pentakisphosphate + ATP = 1D-myo-inositol hexakisphosphate + ADP + H(+)</text>
        <dbReference type="Rhea" id="RHEA:20313"/>
        <dbReference type="ChEBI" id="CHEBI:15378"/>
        <dbReference type="ChEBI" id="CHEBI:30616"/>
        <dbReference type="ChEBI" id="CHEBI:57733"/>
        <dbReference type="ChEBI" id="CHEBI:58130"/>
        <dbReference type="ChEBI" id="CHEBI:456216"/>
        <dbReference type="EC" id="2.7.1.158"/>
    </reaction>
</comment>
<keyword evidence="9" id="KW-1185">Reference proteome</keyword>
<dbReference type="EMBL" id="WHWB01032630">
    <property type="protein sequence ID" value="KAJ7424725.1"/>
    <property type="molecule type" value="Genomic_DNA"/>
</dbReference>
<evidence type="ECO:0000256" key="6">
    <source>
        <dbReference type="ARBA" id="ARBA00022840"/>
    </source>
</evidence>
<dbReference type="InterPro" id="IPR043001">
    <property type="entry name" value="IP5_2-K_N_lobe"/>
</dbReference>